<feature type="transmembrane region" description="Helical" evidence="10">
    <location>
        <begin position="658"/>
        <end position="676"/>
    </location>
</feature>
<feature type="binding site" evidence="8">
    <location>
        <position position="116"/>
    </location>
    <ligand>
        <name>UDP-alpha-D-glucose</name>
        <dbReference type="ChEBI" id="CHEBI:58885"/>
    </ligand>
</feature>
<evidence type="ECO:0000256" key="1">
    <source>
        <dbReference type="ARBA" id="ARBA00004127"/>
    </source>
</evidence>
<keyword evidence="6 10" id="KW-0472">Membrane</keyword>
<dbReference type="OrthoDB" id="72851at2759"/>
<dbReference type="SUPFAM" id="SSF53448">
    <property type="entry name" value="Nucleotide-diphospho-sugar transferases"/>
    <property type="match status" value="1"/>
</dbReference>
<dbReference type="FunFam" id="3.90.550.10:FF:000194">
    <property type="entry name" value="Cellulose synthase-like protein G2 isoform A"/>
    <property type="match status" value="1"/>
</dbReference>
<dbReference type="Gene3D" id="3.90.550.10">
    <property type="entry name" value="Spore Coat Polysaccharide Biosynthesis Protein SpsA, Chain A"/>
    <property type="match status" value="2"/>
</dbReference>
<dbReference type="PANTHER" id="PTHR13301">
    <property type="entry name" value="X-BOX TRANSCRIPTION FACTOR-RELATED"/>
    <property type="match status" value="1"/>
</dbReference>
<accession>A0A834YT82</accession>
<comment type="caution">
    <text evidence="11">The sequence shown here is derived from an EMBL/GenBank/DDBJ whole genome shotgun (WGS) entry which is preliminary data.</text>
</comment>
<feature type="transmembrane region" description="Helical" evidence="10">
    <location>
        <begin position="508"/>
        <end position="529"/>
    </location>
</feature>
<evidence type="ECO:0000256" key="3">
    <source>
        <dbReference type="ARBA" id="ARBA00022679"/>
    </source>
</evidence>
<feature type="transmembrane region" description="Helical" evidence="10">
    <location>
        <begin position="573"/>
        <end position="592"/>
    </location>
</feature>
<evidence type="ECO:0000256" key="2">
    <source>
        <dbReference type="ARBA" id="ARBA00022676"/>
    </source>
</evidence>
<keyword evidence="4 10" id="KW-0812">Transmembrane</keyword>
<organism evidence="11 12">
    <name type="scientific">Tetracentron sinense</name>
    <name type="common">Spur-leaf</name>
    <dbReference type="NCBI Taxonomy" id="13715"/>
    <lineage>
        <taxon>Eukaryota</taxon>
        <taxon>Viridiplantae</taxon>
        <taxon>Streptophyta</taxon>
        <taxon>Embryophyta</taxon>
        <taxon>Tracheophyta</taxon>
        <taxon>Spermatophyta</taxon>
        <taxon>Magnoliopsida</taxon>
        <taxon>Trochodendrales</taxon>
        <taxon>Trochodendraceae</taxon>
        <taxon>Tetracentron</taxon>
    </lineage>
</organism>
<dbReference type="Pfam" id="PF03552">
    <property type="entry name" value="Cellulose_synt"/>
    <property type="match status" value="2"/>
</dbReference>
<dbReference type="InterPro" id="IPR005150">
    <property type="entry name" value="Cellulose_synth"/>
</dbReference>
<gene>
    <name evidence="11" type="ORF">HHK36_022585</name>
</gene>
<keyword evidence="5 10" id="KW-1133">Transmembrane helix</keyword>
<dbReference type="GO" id="GO:0071555">
    <property type="term" value="P:cell wall organization"/>
    <property type="evidence" value="ECO:0007669"/>
    <property type="project" value="UniProtKB-KW"/>
</dbReference>
<evidence type="ECO:0000256" key="10">
    <source>
        <dbReference type="SAM" id="Phobius"/>
    </source>
</evidence>
<name>A0A834YT82_TETSI</name>
<keyword evidence="12" id="KW-1185">Reference proteome</keyword>
<evidence type="ECO:0000313" key="12">
    <source>
        <dbReference type="Proteomes" id="UP000655225"/>
    </source>
</evidence>
<feature type="binding site" evidence="9">
    <location>
        <position position="279"/>
    </location>
    <ligand>
        <name>Mn(2+)</name>
        <dbReference type="ChEBI" id="CHEBI:29035"/>
    </ligand>
</feature>
<evidence type="ECO:0000256" key="6">
    <source>
        <dbReference type="ARBA" id="ARBA00023136"/>
    </source>
</evidence>
<feature type="binding site" evidence="8">
    <location>
        <position position="145"/>
    </location>
    <ligand>
        <name>UDP-alpha-D-glucose</name>
        <dbReference type="ChEBI" id="CHEBI:58885"/>
    </ligand>
</feature>
<feature type="transmembrane region" description="Helical" evidence="10">
    <location>
        <begin position="29"/>
        <end position="46"/>
    </location>
</feature>
<keyword evidence="7" id="KW-0961">Cell wall biogenesis/degradation</keyword>
<dbReference type="GO" id="GO:0016020">
    <property type="term" value="C:membrane"/>
    <property type="evidence" value="ECO:0007669"/>
    <property type="project" value="InterPro"/>
</dbReference>
<evidence type="ECO:0000256" key="7">
    <source>
        <dbReference type="ARBA" id="ARBA00023316"/>
    </source>
</evidence>
<feature type="transmembrane region" description="Helical" evidence="10">
    <location>
        <begin position="688"/>
        <end position="711"/>
    </location>
</feature>
<sequence length="712" mass="80434">MEVNGREERPRLPYHVSKVLQPRATINRLHALVHAIAILALLYYRASHLFGGTQNSPMLAWVIIFASEIVFTFLWILGMAFRWRPMSRTVFPERLPPDEELPAIDVFICTSNPEKEPTVEVMNTVLSAMSLDYPPEKLSVYLSDDAGSPITLYAIEEAYSFATSWLPFCRKYGVETRCPEVYLSSSAHDHPQHQTTEFFMEDWEKIKALYQLFKKLVEKKASEIDGTRDRSIISSRDHPPLIKVINGTRMAATRVDQAKMPLLIYVAREKGSLYPHHFKAGALNVLLRVSAIISNAPCILVLDCDMYCNDPTSARQAMCFHLDPQNSRSLAFVQFPQSFHNISYNDIYDGALTWVFKVQWQGLDGIKGPILNGTGFFIKREALYGGSIMREDIDVLKLRPCFGSSNEFIASLRQNYKYTIDDGVATDARLEEAVVLASCAYEKDTQWGEQASSSPINLNDTLVQHKRWGSGLLQVAFSRFCPLTYGLLRMPILQTMGYGYVALSPLHSFPILCYGTIPQLCLLNGISLYPKVSNPWFLVFSLVYLSWLCRHLFEVFSTGGSFGLWWIEQRMWIIRSATSSFFSFLGAIMKLISASEVDFELTSKVIDNKKIEQYKAGKYDFESATLLLVPLTTLVILNMVSFIGGIGRVIFLNSYDEIFGQILLSFFILVMGSPIIEAMVMRKDKGSIPTATTFISAIISMVLVSLGFILFT</sequence>
<comment type="subcellular location">
    <subcellularLocation>
        <location evidence="1">Endomembrane system</location>
        <topology evidence="1">Multi-pass membrane protein</topology>
    </subcellularLocation>
</comment>
<dbReference type="EMBL" id="JABCRI010000016">
    <property type="protein sequence ID" value="KAF8392243.1"/>
    <property type="molecule type" value="Genomic_DNA"/>
</dbReference>
<keyword evidence="2" id="KW-0328">Glycosyltransferase</keyword>
<keyword evidence="3" id="KW-0808">Transferase</keyword>
<dbReference type="OMA" id="GSNFCIK"/>
<feature type="transmembrane region" description="Helical" evidence="10">
    <location>
        <begin position="624"/>
        <end position="646"/>
    </location>
</feature>
<evidence type="ECO:0000256" key="5">
    <source>
        <dbReference type="ARBA" id="ARBA00022989"/>
    </source>
</evidence>
<feature type="transmembrane region" description="Helical" evidence="10">
    <location>
        <begin position="58"/>
        <end position="81"/>
    </location>
</feature>
<dbReference type="GO" id="GO:0012505">
    <property type="term" value="C:endomembrane system"/>
    <property type="evidence" value="ECO:0007669"/>
    <property type="project" value="UniProtKB-SubCell"/>
</dbReference>
<dbReference type="GO" id="GO:0016760">
    <property type="term" value="F:cellulose synthase (UDP-forming) activity"/>
    <property type="evidence" value="ECO:0007669"/>
    <property type="project" value="InterPro"/>
</dbReference>
<dbReference type="AlphaFoldDB" id="A0A834YT82"/>
<evidence type="ECO:0000256" key="9">
    <source>
        <dbReference type="PIRSR" id="PIRSR605150-3"/>
    </source>
</evidence>
<evidence type="ECO:0000256" key="8">
    <source>
        <dbReference type="PIRSR" id="PIRSR605150-2"/>
    </source>
</evidence>
<proteinExistence type="predicted"/>
<dbReference type="InterPro" id="IPR029044">
    <property type="entry name" value="Nucleotide-diphossugar_trans"/>
</dbReference>
<dbReference type="Proteomes" id="UP000655225">
    <property type="component" value="Unassembled WGS sequence"/>
</dbReference>
<evidence type="ECO:0000256" key="4">
    <source>
        <dbReference type="ARBA" id="ARBA00022692"/>
    </source>
</evidence>
<protein>
    <submittedName>
        <fullName evidence="11">Uncharacterized protein</fullName>
    </submittedName>
</protein>
<feature type="binding site" evidence="9">
    <location>
        <position position="303"/>
    </location>
    <ligand>
        <name>Mn(2+)</name>
        <dbReference type="ChEBI" id="CHEBI:29035"/>
    </ligand>
</feature>
<reference evidence="11 12" key="1">
    <citation type="submission" date="2020-04" db="EMBL/GenBank/DDBJ databases">
        <title>Plant Genome Project.</title>
        <authorList>
            <person name="Zhang R.-G."/>
        </authorList>
    </citation>
    <scope>NUCLEOTIDE SEQUENCE [LARGE SCALE GENOMIC DNA]</scope>
    <source>
        <strain evidence="11">YNK0</strain>
        <tissue evidence="11">Leaf</tissue>
    </source>
</reference>
<dbReference type="GO" id="GO:0030244">
    <property type="term" value="P:cellulose biosynthetic process"/>
    <property type="evidence" value="ECO:0007669"/>
    <property type="project" value="InterPro"/>
</dbReference>
<evidence type="ECO:0000313" key="11">
    <source>
        <dbReference type="EMBL" id="KAF8392243.1"/>
    </source>
</evidence>
<feature type="binding site" evidence="8">
    <location>
        <position position="115"/>
    </location>
    <ligand>
        <name>UDP-alpha-D-glucose</name>
        <dbReference type="ChEBI" id="CHEBI:58885"/>
    </ligand>
</feature>